<evidence type="ECO:0000256" key="4">
    <source>
        <dbReference type="ARBA" id="ARBA00012449"/>
    </source>
</evidence>
<dbReference type="SUPFAM" id="SSF63411">
    <property type="entry name" value="LuxS/MPP-like metallohydrolase"/>
    <property type="match status" value="4"/>
</dbReference>
<reference evidence="21 22" key="1">
    <citation type="submission" date="2021-08" db="EMBL/GenBank/DDBJ databases">
        <authorList>
            <person name="Zhang D."/>
            <person name="Zhang A."/>
            <person name="Wang L."/>
        </authorList>
    </citation>
    <scope>NUCLEOTIDE SEQUENCE [LARGE SCALE GENOMIC DNA]</scope>
    <source>
        <strain evidence="21 22">WL0086</strain>
    </source>
</reference>
<dbReference type="PANTHER" id="PTHR43690">
    <property type="entry name" value="NARDILYSIN"/>
    <property type="match status" value="1"/>
</dbReference>
<dbReference type="InterPro" id="IPR011765">
    <property type="entry name" value="Pept_M16_N"/>
</dbReference>
<dbReference type="Pfam" id="PF05193">
    <property type="entry name" value="Peptidase_M16_C"/>
    <property type="match status" value="1"/>
</dbReference>
<evidence type="ECO:0000256" key="3">
    <source>
        <dbReference type="ARBA" id="ARBA00007261"/>
    </source>
</evidence>
<accession>A0ABZ1CF28</accession>
<keyword evidence="10" id="KW-0482">Metalloprotease</keyword>
<dbReference type="InterPro" id="IPR011249">
    <property type="entry name" value="Metalloenz_LuxS/M16"/>
</dbReference>
<evidence type="ECO:0000256" key="7">
    <source>
        <dbReference type="ARBA" id="ARBA00022723"/>
    </source>
</evidence>
<feature type="domain" description="Coenzyme PQQ synthesis protein F-like C-terminal lobe" evidence="20">
    <location>
        <begin position="765"/>
        <end position="858"/>
    </location>
</feature>
<evidence type="ECO:0000256" key="1">
    <source>
        <dbReference type="ARBA" id="ARBA00001947"/>
    </source>
</evidence>
<evidence type="ECO:0000256" key="9">
    <source>
        <dbReference type="ARBA" id="ARBA00022833"/>
    </source>
</evidence>
<evidence type="ECO:0000313" key="22">
    <source>
        <dbReference type="Proteomes" id="UP000738431"/>
    </source>
</evidence>
<protein>
    <recommendedName>
        <fullName evidence="5">Protease 3</fullName>
        <ecNumber evidence="4">3.4.24.55</ecNumber>
    </recommendedName>
    <alternativeName>
        <fullName evidence="13">Pitrilysin</fullName>
    </alternativeName>
    <alternativeName>
        <fullName evidence="12">Protease III</fullName>
    </alternativeName>
    <alternativeName>
        <fullName evidence="11">Protease pi</fullName>
    </alternativeName>
</protein>
<feature type="region of interest" description="Disordered" evidence="15">
    <location>
        <begin position="915"/>
        <end position="937"/>
    </location>
</feature>
<dbReference type="Pfam" id="PF16187">
    <property type="entry name" value="Peptidase_M16_M"/>
    <property type="match status" value="1"/>
</dbReference>
<dbReference type="InterPro" id="IPR054734">
    <property type="entry name" value="PqqF-like_C_4"/>
</dbReference>
<keyword evidence="6" id="KW-0645">Protease</keyword>
<feature type="chain" id="PRO_5045112752" description="Protease 3" evidence="16">
    <location>
        <begin position="19"/>
        <end position="937"/>
    </location>
</feature>
<feature type="signal peptide" evidence="16">
    <location>
        <begin position="1"/>
        <end position="18"/>
    </location>
</feature>
<keyword evidence="8" id="KW-0378">Hydrolase</keyword>
<keyword evidence="16" id="KW-0732">Signal</keyword>
<dbReference type="RefSeq" id="WP_221032015.1">
    <property type="nucleotide sequence ID" value="NZ_CP139781.1"/>
</dbReference>
<evidence type="ECO:0000256" key="8">
    <source>
        <dbReference type="ARBA" id="ARBA00022801"/>
    </source>
</evidence>
<feature type="domain" description="Peptidase M16 N-terminal" evidence="17">
    <location>
        <begin position="47"/>
        <end position="184"/>
    </location>
</feature>
<dbReference type="InterPro" id="IPR032632">
    <property type="entry name" value="Peptidase_M16_M"/>
</dbReference>
<evidence type="ECO:0000313" key="21">
    <source>
        <dbReference type="EMBL" id="WRQ90061.1"/>
    </source>
</evidence>
<organism evidence="21 22">
    <name type="scientific">Actomonas aquatica</name>
    <dbReference type="NCBI Taxonomy" id="2866162"/>
    <lineage>
        <taxon>Bacteria</taxon>
        <taxon>Pseudomonadati</taxon>
        <taxon>Verrucomicrobiota</taxon>
        <taxon>Opitutia</taxon>
        <taxon>Opitutales</taxon>
        <taxon>Opitutaceae</taxon>
        <taxon>Actomonas</taxon>
    </lineage>
</organism>
<keyword evidence="22" id="KW-1185">Reference proteome</keyword>
<evidence type="ECO:0000256" key="11">
    <source>
        <dbReference type="ARBA" id="ARBA00029597"/>
    </source>
</evidence>
<evidence type="ECO:0000256" key="16">
    <source>
        <dbReference type="SAM" id="SignalP"/>
    </source>
</evidence>
<dbReference type="Proteomes" id="UP000738431">
    <property type="component" value="Chromosome"/>
</dbReference>
<dbReference type="EC" id="3.4.24.55" evidence="4"/>
<dbReference type="InterPro" id="IPR001431">
    <property type="entry name" value="Pept_M16_Zn_BS"/>
</dbReference>
<evidence type="ECO:0000259" key="20">
    <source>
        <dbReference type="Pfam" id="PF22456"/>
    </source>
</evidence>
<comment type="similarity">
    <text evidence="3 14">Belongs to the peptidase M16 family.</text>
</comment>
<gene>
    <name evidence="21" type="ORF">K1X11_011635</name>
</gene>
<evidence type="ECO:0000256" key="5">
    <source>
        <dbReference type="ARBA" id="ARBA00017565"/>
    </source>
</evidence>
<evidence type="ECO:0000259" key="17">
    <source>
        <dbReference type="Pfam" id="PF00675"/>
    </source>
</evidence>
<dbReference type="InterPro" id="IPR050626">
    <property type="entry name" value="Peptidase_M16"/>
</dbReference>
<evidence type="ECO:0000256" key="15">
    <source>
        <dbReference type="SAM" id="MobiDB-lite"/>
    </source>
</evidence>
<evidence type="ECO:0000256" key="6">
    <source>
        <dbReference type="ARBA" id="ARBA00022670"/>
    </source>
</evidence>
<comment type="function">
    <text evidence="2">Endopeptidase that degrades small peptides of less than 7 kDa, such as glucagon and insulin.</text>
</comment>
<evidence type="ECO:0000259" key="18">
    <source>
        <dbReference type="Pfam" id="PF05193"/>
    </source>
</evidence>
<evidence type="ECO:0000256" key="2">
    <source>
        <dbReference type="ARBA" id="ARBA00002184"/>
    </source>
</evidence>
<feature type="domain" description="Peptidase M16 C-terminal" evidence="18">
    <location>
        <begin position="203"/>
        <end position="374"/>
    </location>
</feature>
<dbReference type="PANTHER" id="PTHR43690:SF18">
    <property type="entry name" value="INSULIN-DEGRADING ENZYME-RELATED"/>
    <property type="match status" value="1"/>
</dbReference>
<name>A0ABZ1CF28_9BACT</name>
<dbReference type="Pfam" id="PF00675">
    <property type="entry name" value="Peptidase_M16"/>
    <property type="match status" value="1"/>
</dbReference>
<comment type="cofactor">
    <cofactor evidence="1">
        <name>Zn(2+)</name>
        <dbReference type="ChEBI" id="CHEBI:29105"/>
    </cofactor>
</comment>
<evidence type="ECO:0000259" key="19">
    <source>
        <dbReference type="Pfam" id="PF16187"/>
    </source>
</evidence>
<evidence type="ECO:0000256" key="13">
    <source>
        <dbReference type="ARBA" id="ARBA00033450"/>
    </source>
</evidence>
<dbReference type="Pfam" id="PF22456">
    <property type="entry name" value="PqqF-like_C_4"/>
    <property type="match status" value="1"/>
</dbReference>
<sequence>MLTRLLCLLLIVSAPAFAATDSALPPREVAPTDKAEFRRLTLDNGLKVLLVSDANFNKSAASLVVSVGQIDDPFEHAGLAHFLEHMLFLGTEKYPDVSEYSAYITANGGYNNAYTSTDHTNYQFEVRHEALEGALDRFAQFFIAPLFVADYTEREVNAVHNEAMRHVQNDLRRMLNVRRELYSPEAGESKFSTGNKDTLANATPAIVREFYENHYSADRMALAITGTASLDELERMARVSFSPIPVRDLPAIEREPTFLPHKEALRLATIEPVRELRQLWMEFVIPSTRPHFASKTDAFLLSLLNYAGKGGLVEYLKDADLATSVGGFTWTRTTGYESLFISADLTPNGADNIQQVMETFFAYIEHLKDSPFPADFYADQARIANLQETFEDRGEGANLATRLANNALFFPLDVAERADIAWGEPDEAAYREFLGALTPDNMLVTFQAKGVPTDRTEEIYGTAYGYSETAGDDYNHLVNPPAIDSFALPSANPFLPGETKLIAERPLSLIDEAGLQLYYAQDVEFERPQATVQMRFVPTRDMGTAETDLLLRFFETCLYDAFEAAAGDASVAGLSYSVDIGMEGFDLAVTGFADSPARFIEYVTERLLDFEITPTRFASLHERVMRNLRSYDQTEAYQLASHRSSAALREFYFLPNHSLERAESVTWDEVHDLATRYFATGKVEVLVHGHLTPERAIESARAIADAIGAEPAAEHELLRRRQLELAAGEPVIDTGAIEGVNSTYRANYLLPDATPAERAAAEVIGTFMSEPFFTELRTKQQLGYIVGSGAGSAAEDMLLLYVIQSSTHAADDLRQRAETFIATLPDQLAALPTEQWETLLAGARSSLGEKPKSIADKTGVLFARAYDHGGDWERQHDTLAAIDQLDQAATAALFRRIITPDTAKSVIVLLSSGDHAPSEAPASFSDREAWKAEQQFN</sequence>
<evidence type="ECO:0000256" key="12">
    <source>
        <dbReference type="ARBA" id="ARBA00031184"/>
    </source>
</evidence>
<dbReference type="InterPro" id="IPR007863">
    <property type="entry name" value="Peptidase_M16_C"/>
</dbReference>
<dbReference type="EMBL" id="CP139781">
    <property type="protein sequence ID" value="WRQ90061.1"/>
    <property type="molecule type" value="Genomic_DNA"/>
</dbReference>
<keyword evidence="9" id="KW-0862">Zinc</keyword>
<dbReference type="Gene3D" id="3.30.830.10">
    <property type="entry name" value="Metalloenzyme, LuxS/M16 peptidase-like"/>
    <property type="match status" value="4"/>
</dbReference>
<keyword evidence="7" id="KW-0479">Metal-binding</keyword>
<evidence type="ECO:0000256" key="14">
    <source>
        <dbReference type="RuleBase" id="RU004447"/>
    </source>
</evidence>
<dbReference type="PROSITE" id="PS00143">
    <property type="entry name" value="INSULINASE"/>
    <property type="match status" value="1"/>
</dbReference>
<proteinExistence type="inferred from homology"/>
<reference evidence="21 22" key="2">
    <citation type="submission" date="2023-12" db="EMBL/GenBank/DDBJ databases">
        <title>Description of an unclassified Opitutus bacterium of Verrucomicrobiota.</title>
        <authorList>
            <person name="Zhang D.-F."/>
        </authorList>
    </citation>
    <scope>NUCLEOTIDE SEQUENCE [LARGE SCALE GENOMIC DNA]</scope>
    <source>
        <strain evidence="21 22">WL0086</strain>
    </source>
</reference>
<feature type="domain" description="Peptidase M16 middle/third" evidence="19">
    <location>
        <begin position="390"/>
        <end position="659"/>
    </location>
</feature>
<evidence type="ECO:0000256" key="10">
    <source>
        <dbReference type="ARBA" id="ARBA00023049"/>
    </source>
</evidence>